<reference evidence="2 3" key="1">
    <citation type="submission" date="2024-11" db="EMBL/GenBank/DDBJ databases">
        <title>A near-complete genome assembly of Cinchona calisaya.</title>
        <authorList>
            <person name="Lian D.C."/>
            <person name="Zhao X.W."/>
            <person name="Wei L."/>
        </authorList>
    </citation>
    <scope>NUCLEOTIDE SEQUENCE [LARGE SCALE GENOMIC DNA]</scope>
    <source>
        <tissue evidence="2">Nenye</tissue>
    </source>
</reference>
<dbReference type="Proteomes" id="UP001630127">
    <property type="component" value="Unassembled WGS sequence"/>
</dbReference>
<name>A0ABD3AR43_9GENT</name>
<gene>
    <name evidence="2" type="ORF">ACH5RR_007151</name>
</gene>
<feature type="compositionally biased region" description="Basic and acidic residues" evidence="1">
    <location>
        <begin position="84"/>
        <end position="93"/>
    </location>
</feature>
<dbReference type="EMBL" id="JBJUIK010000003">
    <property type="protein sequence ID" value="KAL3533630.1"/>
    <property type="molecule type" value="Genomic_DNA"/>
</dbReference>
<evidence type="ECO:0000256" key="1">
    <source>
        <dbReference type="SAM" id="MobiDB-lite"/>
    </source>
</evidence>
<sequence length="100" mass="10920">MQTSLGGSGDTQIVTVALQTFEQPAPEVARVTRKQSRDTAAPSSLPSPPRFADMSIVPRGSGESSRNLPLSKQYIFSYGGNKYTPEKEKRSAGSRDLPWY</sequence>
<dbReference type="AlphaFoldDB" id="A0ABD3AR43"/>
<evidence type="ECO:0000313" key="2">
    <source>
        <dbReference type="EMBL" id="KAL3533630.1"/>
    </source>
</evidence>
<proteinExistence type="predicted"/>
<protein>
    <submittedName>
        <fullName evidence="2">Uncharacterized protein</fullName>
    </submittedName>
</protein>
<organism evidence="2 3">
    <name type="scientific">Cinchona calisaya</name>
    <dbReference type="NCBI Taxonomy" id="153742"/>
    <lineage>
        <taxon>Eukaryota</taxon>
        <taxon>Viridiplantae</taxon>
        <taxon>Streptophyta</taxon>
        <taxon>Embryophyta</taxon>
        <taxon>Tracheophyta</taxon>
        <taxon>Spermatophyta</taxon>
        <taxon>Magnoliopsida</taxon>
        <taxon>eudicotyledons</taxon>
        <taxon>Gunneridae</taxon>
        <taxon>Pentapetalae</taxon>
        <taxon>asterids</taxon>
        <taxon>lamiids</taxon>
        <taxon>Gentianales</taxon>
        <taxon>Rubiaceae</taxon>
        <taxon>Cinchonoideae</taxon>
        <taxon>Cinchoneae</taxon>
        <taxon>Cinchona</taxon>
    </lineage>
</organism>
<accession>A0ABD3AR43</accession>
<feature type="region of interest" description="Disordered" evidence="1">
    <location>
        <begin position="26"/>
        <end position="100"/>
    </location>
</feature>
<evidence type="ECO:0000313" key="3">
    <source>
        <dbReference type="Proteomes" id="UP001630127"/>
    </source>
</evidence>
<comment type="caution">
    <text evidence="2">The sequence shown here is derived from an EMBL/GenBank/DDBJ whole genome shotgun (WGS) entry which is preliminary data.</text>
</comment>
<keyword evidence="3" id="KW-1185">Reference proteome</keyword>